<proteinExistence type="inferred from homology"/>
<evidence type="ECO:0000256" key="14">
    <source>
        <dbReference type="ARBA" id="ARBA00044632"/>
    </source>
</evidence>
<dbReference type="FunFam" id="3.20.190.10:FF:000001">
    <property type="entry name" value="Formamidopyrimidine-DNA glycosylase"/>
    <property type="match status" value="1"/>
</dbReference>
<dbReference type="Pfam" id="PF06827">
    <property type="entry name" value="zf-FPG_IleRS"/>
    <property type="match status" value="1"/>
</dbReference>
<dbReference type="Proteomes" id="UP000027980">
    <property type="component" value="Chromosome"/>
</dbReference>
<feature type="active site" description="Proton donor; for beta-elimination activity" evidence="15">
    <location>
        <position position="60"/>
    </location>
</feature>
<dbReference type="Pfam" id="PF01149">
    <property type="entry name" value="Fapy_DNA_glyco"/>
    <property type="match status" value="1"/>
</dbReference>
<evidence type="ECO:0000313" key="19">
    <source>
        <dbReference type="Proteomes" id="UP000027980"/>
    </source>
</evidence>
<dbReference type="Gene3D" id="1.10.8.50">
    <property type="match status" value="1"/>
</dbReference>
<reference evidence="18 19" key="1">
    <citation type="submission" date="2014-07" db="EMBL/GenBank/DDBJ databases">
        <title>Complete genome sequence of a moderately halophilic bacterium Terribacillus aidingensis MP602, isolated from Cryptomeria fortunei in Tianmu mountain in China.</title>
        <authorList>
            <person name="Wang Y."/>
            <person name="Lu P."/>
            <person name="Zhang L."/>
        </authorList>
    </citation>
    <scope>NUCLEOTIDE SEQUENCE [LARGE SCALE GENOMIC DNA]</scope>
    <source>
        <strain evidence="18 19">MP602</strain>
    </source>
</reference>
<keyword evidence="5 15" id="KW-0227">DNA damage</keyword>
<evidence type="ECO:0000256" key="6">
    <source>
        <dbReference type="ARBA" id="ARBA00022771"/>
    </source>
</evidence>
<evidence type="ECO:0000256" key="9">
    <source>
        <dbReference type="ARBA" id="ARBA00023125"/>
    </source>
</evidence>
<dbReference type="InterPro" id="IPR035937">
    <property type="entry name" value="FPG_N"/>
</dbReference>
<feature type="active site" description="Proton donor" evidence="15">
    <location>
        <position position="3"/>
    </location>
</feature>
<dbReference type="InterPro" id="IPR000214">
    <property type="entry name" value="Znf_DNA_glyclase/AP_lyase"/>
</dbReference>
<comment type="caution">
    <text evidence="15">Lacks conserved residue(s) required for the propagation of feature annotation.</text>
</comment>
<feature type="binding site" evidence="15">
    <location>
        <position position="93"/>
    </location>
    <ligand>
        <name>DNA</name>
        <dbReference type="ChEBI" id="CHEBI:16991"/>
    </ligand>
</feature>
<comment type="catalytic activity">
    <reaction evidence="1 15">
        <text>Hydrolysis of DNA containing ring-opened 7-methylguanine residues, releasing 2,6-diamino-4-hydroxy-5-(N-methyl)formamidopyrimidine.</text>
        <dbReference type="EC" id="3.2.2.23"/>
    </reaction>
</comment>
<dbReference type="GO" id="GO:0008270">
    <property type="term" value="F:zinc ion binding"/>
    <property type="evidence" value="ECO:0007669"/>
    <property type="project" value="UniProtKB-UniRule"/>
</dbReference>
<evidence type="ECO:0000256" key="15">
    <source>
        <dbReference type="HAMAP-Rule" id="MF_00103"/>
    </source>
</evidence>
<name>A0A075LMA9_9BACI</name>
<accession>A0A075LMA9</accession>
<evidence type="ECO:0000256" key="11">
    <source>
        <dbReference type="ARBA" id="ARBA00023239"/>
    </source>
</evidence>
<dbReference type="GO" id="GO:0034039">
    <property type="term" value="F:8-oxo-7,8-dihydroguanine DNA N-glycosylase activity"/>
    <property type="evidence" value="ECO:0007669"/>
    <property type="project" value="TreeGrafter"/>
</dbReference>
<dbReference type="Gene3D" id="3.20.190.10">
    <property type="entry name" value="MutM-like, N-terminal"/>
    <property type="match status" value="1"/>
</dbReference>
<dbReference type="SUPFAM" id="SSF46946">
    <property type="entry name" value="S13-like H2TH domain"/>
    <property type="match status" value="1"/>
</dbReference>
<evidence type="ECO:0000259" key="17">
    <source>
        <dbReference type="PROSITE" id="PS51068"/>
    </source>
</evidence>
<dbReference type="PANTHER" id="PTHR22993">
    <property type="entry name" value="FORMAMIDOPYRIMIDINE-DNA GLYCOSYLASE"/>
    <property type="match status" value="1"/>
</dbReference>
<evidence type="ECO:0000256" key="3">
    <source>
        <dbReference type="ARBA" id="ARBA00011245"/>
    </source>
</evidence>
<feature type="active site" description="Proton donor; for delta-elimination activity" evidence="15">
    <location>
        <position position="264"/>
    </location>
</feature>
<feature type="active site" description="Schiff-base intermediate with DNA" evidence="15">
    <location>
        <position position="2"/>
    </location>
</feature>
<comment type="cofactor">
    <cofactor evidence="15">
        <name>Zn(2+)</name>
        <dbReference type="ChEBI" id="CHEBI:29105"/>
    </cofactor>
    <text evidence="15">Binds 1 zinc ion per subunit.</text>
</comment>
<dbReference type="RefSeq" id="WP_038562161.1">
    <property type="nucleotide sequence ID" value="NZ_CP008876.1"/>
</dbReference>
<dbReference type="PROSITE" id="PS51066">
    <property type="entry name" value="ZF_FPG_2"/>
    <property type="match status" value="1"/>
</dbReference>
<keyword evidence="6 15" id="KW-0863">Zinc-finger</keyword>
<dbReference type="InterPro" id="IPR010663">
    <property type="entry name" value="Znf_FPG/IleRS"/>
</dbReference>
<comment type="subunit">
    <text evidence="3 15">Monomer.</text>
</comment>
<dbReference type="InterPro" id="IPR015886">
    <property type="entry name" value="H2TH_FPG"/>
</dbReference>
<dbReference type="PROSITE" id="PS51068">
    <property type="entry name" value="FPG_CAT"/>
    <property type="match status" value="1"/>
</dbReference>
<sequence>MPELPEVETARRTLEQLVVGKTIEDITVRWHKIIKFDEGVESFINRLKGQTFRSIGRKGKFLLFYLDGDVLVSHLRMEGKFSVKPDTEPSDKHTHVIFQLTNGEQLRYNDVRKFGTMHLFTEGQENDTPPLTLVGPEPFDEAFTLDYFKDKVQRSSRMIKNILLDQTVVAGLGNIYVDETLFKAGVHPERRGSSMEDMELVRIQQAAAETLLEAVEKGGSTIRSYVNSQGKIGTFQQQLLVYGQNGTPCPNCGREISKIKVGGRGTHICTFCQK</sequence>
<dbReference type="GO" id="GO:0006284">
    <property type="term" value="P:base-excision repair"/>
    <property type="evidence" value="ECO:0007669"/>
    <property type="project" value="InterPro"/>
</dbReference>
<dbReference type="EC" id="4.2.99.18" evidence="15"/>
<dbReference type="KEGG" id="tap:GZ22_10760"/>
<dbReference type="OrthoDB" id="9800855at2"/>
<dbReference type="HAMAP" id="MF_00103">
    <property type="entry name" value="Fapy_DNA_glycosyl"/>
    <property type="match status" value="1"/>
</dbReference>
<dbReference type="NCBIfam" id="TIGR00577">
    <property type="entry name" value="fpg"/>
    <property type="match status" value="1"/>
</dbReference>
<dbReference type="EMBL" id="CP008876">
    <property type="protein sequence ID" value="AIF67077.1"/>
    <property type="molecule type" value="Genomic_DNA"/>
</dbReference>
<dbReference type="PROSITE" id="PS01242">
    <property type="entry name" value="ZF_FPG_1"/>
    <property type="match status" value="1"/>
</dbReference>
<dbReference type="SMART" id="SM00898">
    <property type="entry name" value="Fapy_DNA_glyco"/>
    <property type="match status" value="1"/>
</dbReference>
<evidence type="ECO:0000259" key="16">
    <source>
        <dbReference type="PROSITE" id="PS51066"/>
    </source>
</evidence>
<gene>
    <name evidence="15" type="primary">mutM</name>
    <name evidence="15" type="synonym">fpg</name>
    <name evidence="18" type="ORF">GZ22_10760</name>
</gene>
<evidence type="ECO:0000256" key="10">
    <source>
        <dbReference type="ARBA" id="ARBA00023204"/>
    </source>
</evidence>
<dbReference type="EC" id="3.2.2.23" evidence="15"/>
<dbReference type="SMART" id="SM01232">
    <property type="entry name" value="H2TH"/>
    <property type="match status" value="1"/>
</dbReference>
<comment type="function">
    <text evidence="15">Involved in base excision repair of DNA damaged by oxidation or by mutagenic agents. Acts as DNA glycosylase that recognizes and removes damaged bases. Has a preference for oxidized purines, such as 7,8-dihydro-8-oxoguanine (8-oxoG). Has AP (apurinic/apyrimidinic) lyase activity and introduces nicks in the DNA strand. Cleaves the DNA backbone by beta-delta elimination to generate a single-strand break at the site of the removed base with both 3'- and 5'-phosphates.</text>
</comment>
<protein>
    <recommendedName>
        <fullName evidence="15">Formamidopyrimidine-DNA glycosylase</fullName>
        <shortName evidence="15">Fapy-DNA glycosylase</shortName>
        <ecNumber evidence="15">3.2.2.23</ecNumber>
    </recommendedName>
    <alternativeName>
        <fullName evidence="15">DNA-(apurinic or apyrimidinic site) lyase MutM</fullName>
        <shortName evidence="15">AP lyase MutM</shortName>
        <ecNumber evidence="15">4.2.99.18</ecNumber>
    </alternativeName>
</protein>
<dbReference type="InterPro" id="IPR020629">
    <property type="entry name" value="FPG_Glyclase"/>
</dbReference>
<dbReference type="HOGENOM" id="CLU_038423_1_2_9"/>
<dbReference type="CDD" id="cd08966">
    <property type="entry name" value="EcFpg-like_N"/>
    <property type="match status" value="1"/>
</dbReference>
<feature type="domain" description="Formamidopyrimidine-DNA glycosylase catalytic" evidence="17">
    <location>
        <begin position="2"/>
        <end position="115"/>
    </location>
</feature>
<dbReference type="AlphaFoldDB" id="A0A075LMA9"/>
<evidence type="ECO:0000256" key="2">
    <source>
        <dbReference type="ARBA" id="ARBA00009409"/>
    </source>
</evidence>
<dbReference type="GO" id="GO:0003690">
    <property type="term" value="F:double-stranded DNA binding"/>
    <property type="evidence" value="ECO:0007669"/>
    <property type="project" value="UniProtKB-ARBA"/>
</dbReference>
<dbReference type="InterPro" id="IPR015887">
    <property type="entry name" value="DNA_glyclase_Znf_dom_DNA_BS"/>
</dbReference>
<dbReference type="NCBIfam" id="NF002211">
    <property type="entry name" value="PRK01103.1"/>
    <property type="match status" value="1"/>
</dbReference>
<dbReference type="GeneID" id="34220341"/>
<evidence type="ECO:0000256" key="12">
    <source>
        <dbReference type="ARBA" id="ARBA00023268"/>
    </source>
</evidence>
<dbReference type="SUPFAM" id="SSF81624">
    <property type="entry name" value="N-terminal domain of MutM-like DNA repair proteins"/>
    <property type="match status" value="1"/>
</dbReference>
<dbReference type="FunFam" id="1.10.8.50:FF:000003">
    <property type="entry name" value="Formamidopyrimidine-DNA glycosylase"/>
    <property type="match status" value="1"/>
</dbReference>
<dbReference type="Pfam" id="PF06831">
    <property type="entry name" value="H2TH"/>
    <property type="match status" value="1"/>
</dbReference>
<keyword evidence="7 15" id="KW-0378">Hydrolase</keyword>
<dbReference type="PANTHER" id="PTHR22993:SF9">
    <property type="entry name" value="FORMAMIDOPYRIMIDINE-DNA GLYCOSYLASE"/>
    <property type="match status" value="1"/>
</dbReference>
<keyword evidence="8 15" id="KW-0862">Zinc</keyword>
<comment type="catalytic activity">
    <reaction evidence="14 15">
        <text>2'-deoxyribonucleotide-(2'-deoxyribose 5'-phosphate)-2'-deoxyribonucleotide-DNA = a 3'-end 2'-deoxyribonucleotide-(2,3-dehydro-2,3-deoxyribose 5'-phosphate)-DNA + a 5'-end 5'-phospho-2'-deoxyribonucleoside-DNA + H(+)</text>
        <dbReference type="Rhea" id="RHEA:66592"/>
        <dbReference type="Rhea" id="RHEA-COMP:13180"/>
        <dbReference type="Rhea" id="RHEA-COMP:16897"/>
        <dbReference type="Rhea" id="RHEA-COMP:17067"/>
        <dbReference type="ChEBI" id="CHEBI:15378"/>
        <dbReference type="ChEBI" id="CHEBI:136412"/>
        <dbReference type="ChEBI" id="CHEBI:157695"/>
        <dbReference type="ChEBI" id="CHEBI:167181"/>
        <dbReference type="EC" id="4.2.99.18"/>
    </reaction>
</comment>
<dbReference type="GO" id="GO:0140078">
    <property type="term" value="F:class I DNA-(apurinic or apyrimidinic site) endonuclease activity"/>
    <property type="evidence" value="ECO:0007669"/>
    <property type="project" value="UniProtKB-EC"/>
</dbReference>
<keyword evidence="11 15" id="KW-0456">Lyase</keyword>
<keyword evidence="13 15" id="KW-0326">Glycosidase</keyword>
<dbReference type="InterPro" id="IPR012319">
    <property type="entry name" value="FPG_cat"/>
</dbReference>
<evidence type="ECO:0000256" key="1">
    <source>
        <dbReference type="ARBA" id="ARBA00001668"/>
    </source>
</evidence>
<dbReference type="InterPro" id="IPR010979">
    <property type="entry name" value="Ribosomal_uS13-like_H2TH"/>
</dbReference>
<organism evidence="18 19">
    <name type="scientific">Terribacillus saccharophilus</name>
    <dbReference type="NCBI Taxonomy" id="361277"/>
    <lineage>
        <taxon>Bacteria</taxon>
        <taxon>Bacillati</taxon>
        <taxon>Bacillota</taxon>
        <taxon>Bacilli</taxon>
        <taxon>Bacillales</taxon>
        <taxon>Bacillaceae</taxon>
        <taxon>Terribacillus</taxon>
    </lineage>
</organism>
<dbReference type="SUPFAM" id="SSF57716">
    <property type="entry name" value="Glucocorticoid receptor-like (DNA-binding domain)"/>
    <property type="match status" value="1"/>
</dbReference>
<feature type="binding site" evidence="15">
    <location>
        <position position="112"/>
    </location>
    <ligand>
        <name>DNA</name>
        <dbReference type="ChEBI" id="CHEBI:16991"/>
    </ligand>
</feature>
<evidence type="ECO:0000256" key="13">
    <source>
        <dbReference type="ARBA" id="ARBA00023295"/>
    </source>
</evidence>
<keyword evidence="4 15" id="KW-0479">Metal-binding</keyword>
<evidence type="ECO:0000256" key="7">
    <source>
        <dbReference type="ARBA" id="ARBA00022801"/>
    </source>
</evidence>
<evidence type="ECO:0000256" key="4">
    <source>
        <dbReference type="ARBA" id="ARBA00022723"/>
    </source>
</evidence>
<keyword evidence="9 15" id="KW-0238">DNA-binding</keyword>
<evidence type="ECO:0000313" key="18">
    <source>
        <dbReference type="EMBL" id="AIF67077.1"/>
    </source>
</evidence>
<dbReference type="GO" id="GO:0003684">
    <property type="term" value="F:damaged DNA binding"/>
    <property type="evidence" value="ECO:0007669"/>
    <property type="project" value="InterPro"/>
</dbReference>
<keyword evidence="12 15" id="KW-0511">Multifunctional enzyme</keyword>
<evidence type="ECO:0000256" key="8">
    <source>
        <dbReference type="ARBA" id="ARBA00022833"/>
    </source>
</evidence>
<comment type="similarity">
    <text evidence="2 15">Belongs to the FPG family.</text>
</comment>
<feature type="domain" description="FPG-type" evidence="16">
    <location>
        <begin position="240"/>
        <end position="274"/>
    </location>
</feature>
<evidence type="ECO:0000256" key="5">
    <source>
        <dbReference type="ARBA" id="ARBA00022763"/>
    </source>
</evidence>
<keyword evidence="10 15" id="KW-0234">DNA repair</keyword>